<protein>
    <submittedName>
        <fullName evidence="3">Lysine-specific demethylase 4</fullName>
    </submittedName>
</protein>
<dbReference type="OrthoDB" id="5048457at2759"/>
<organism evidence="3 4">
    <name type="scientific">Fusarium beomiforme</name>
    <dbReference type="NCBI Taxonomy" id="44412"/>
    <lineage>
        <taxon>Eukaryota</taxon>
        <taxon>Fungi</taxon>
        <taxon>Dikarya</taxon>
        <taxon>Ascomycota</taxon>
        <taxon>Pezizomycotina</taxon>
        <taxon>Sordariomycetes</taxon>
        <taxon>Hypocreomycetidae</taxon>
        <taxon>Hypocreales</taxon>
        <taxon>Nectriaceae</taxon>
        <taxon>Fusarium</taxon>
        <taxon>Fusarium burgessii species complex</taxon>
    </lineage>
</organism>
<dbReference type="AlphaFoldDB" id="A0A9P5E0T3"/>
<reference evidence="3" key="2">
    <citation type="submission" date="2020-02" db="EMBL/GenBank/DDBJ databases">
        <title>Identification and distribution of gene clusters putatively required for synthesis of sphingolipid metabolism inhibitors in phylogenetically diverse species of the filamentous fungus Fusarium.</title>
        <authorList>
            <person name="Kim H.-S."/>
            <person name="Busman M."/>
            <person name="Brown D.W."/>
            <person name="Divon H."/>
            <person name="Uhlig S."/>
            <person name="Proctor R.H."/>
        </authorList>
    </citation>
    <scope>NUCLEOTIDE SEQUENCE</scope>
    <source>
        <strain evidence="3">NRRL 25174</strain>
    </source>
</reference>
<dbReference type="Gene3D" id="2.60.120.650">
    <property type="entry name" value="Cupin"/>
    <property type="match status" value="1"/>
</dbReference>
<evidence type="ECO:0000313" key="4">
    <source>
        <dbReference type="Proteomes" id="UP000730481"/>
    </source>
</evidence>
<gene>
    <name evidence="3" type="ORF">FBEOM_1700</name>
</gene>
<dbReference type="Proteomes" id="UP000730481">
    <property type="component" value="Unassembled WGS sequence"/>
</dbReference>
<comment type="caution">
    <text evidence="3">The sequence shown here is derived from an EMBL/GenBank/DDBJ whole genome shotgun (WGS) entry which is preliminary data.</text>
</comment>
<dbReference type="InterPro" id="IPR003347">
    <property type="entry name" value="JmjC_dom"/>
</dbReference>
<reference evidence="3" key="1">
    <citation type="journal article" date="2017" name="Mycologia">
        <title>Fusarium algeriense, sp. nov., a novel toxigenic crown rot pathogen of durum wheat from Algeria is nested in the Fusarium burgessii species complex.</title>
        <authorList>
            <person name="Laraba I."/>
            <person name="Keddad A."/>
            <person name="Boureghda H."/>
            <person name="Abdallah N."/>
            <person name="Vaughan M.M."/>
            <person name="Proctor R.H."/>
            <person name="Busman M."/>
            <person name="O'Donnell K."/>
        </authorList>
    </citation>
    <scope>NUCLEOTIDE SEQUENCE</scope>
    <source>
        <strain evidence="3">NRRL 25174</strain>
    </source>
</reference>
<feature type="domain" description="JmjC" evidence="2">
    <location>
        <begin position="263"/>
        <end position="360"/>
    </location>
</feature>
<sequence length="360" mass="40122">MLFQPRRLEVITAVSPILCSPFLSFLLFNYHGAAPPSRAALFVSYSSREGAAHVFVSLLGEQHFCHLDCLRQRVITIPTPRLTSNGIKFDFLLTGLQVHPAPTSTRPGTHDVLKFCGEAGVLRLAATLPDERMYLPVDAAQHVRDEINELLASLPHDNDKEVSDQAPRSTTVARPRPPRLAKRKRASTDYADQTLLSFVEVTVPTYDDTPWRLIASAPVNPNDKNIVCSTRKLIRKFRKAKRDPGSKLFHSRVAVFNKLYWHIADKFSITAGHCEDGSLRSLNVGHVGSKIWILIAAEHRVKLEQFINRLAKQPTDEGQACDQKTRHMGIFVSPSVFESKGIKHKIVIRGPGTFVVTAPG</sequence>
<dbReference type="EMBL" id="PVQB02000059">
    <property type="protein sequence ID" value="KAF4344306.1"/>
    <property type="molecule type" value="Genomic_DNA"/>
</dbReference>
<dbReference type="SUPFAM" id="SSF51197">
    <property type="entry name" value="Clavaminate synthase-like"/>
    <property type="match status" value="1"/>
</dbReference>
<dbReference type="Pfam" id="PF02373">
    <property type="entry name" value="JmjC"/>
    <property type="match status" value="1"/>
</dbReference>
<accession>A0A9P5E0T3</accession>
<evidence type="ECO:0000259" key="2">
    <source>
        <dbReference type="Pfam" id="PF02373"/>
    </source>
</evidence>
<feature type="compositionally biased region" description="Basic residues" evidence="1">
    <location>
        <begin position="176"/>
        <end position="185"/>
    </location>
</feature>
<feature type="region of interest" description="Disordered" evidence="1">
    <location>
        <begin position="154"/>
        <end position="186"/>
    </location>
</feature>
<proteinExistence type="predicted"/>
<evidence type="ECO:0000313" key="3">
    <source>
        <dbReference type="EMBL" id="KAF4344306.1"/>
    </source>
</evidence>
<evidence type="ECO:0000256" key="1">
    <source>
        <dbReference type="SAM" id="MobiDB-lite"/>
    </source>
</evidence>
<dbReference type="GO" id="GO:0000785">
    <property type="term" value="C:chromatin"/>
    <property type="evidence" value="ECO:0007669"/>
    <property type="project" value="TreeGrafter"/>
</dbReference>
<dbReference type="GO" id="GO:0032452">
    <property type="term" value="F:histone demethylase activity"/>
    <property type="evidence" value="ECO:0007669"/>
    <property type="project" value="TreeGrafter"/>
</dbReference>
<dbReference type="PANTHER" id="PTHR10694">
    <property type="entry name" value="LYSINE-SPECIFIC DEMETHYLASE"/>
    <property type="match status" value="1"/>
</dbReference>
<keyword evidence="4" id="KW-1185">Reference proteome</keyword>
<dbReference type="GO" id="GO:0010468">
    <property type="term" value="P:regulation of gene expression"/>
    <property type="evidence" value="ECO:0007669"/>
    <property type="project" value="TreeGrafter"/>
</dbReference>
<dbReference type="GO" id="GO:0005634">
    <property type="term" value="C:nucleus"/>
    <property type="evidence" value="ECO:0007669"/>
    <property type="project" value="TreeGrafter"/>
</dbReference>
<name>A0A9P5E0T3_9HYPO</name>